<feature type="domain" description="PABC" evidence="10">
    <location>
        <begin position="640"/>
        <end position="717"/>
    </location>
</feature>
<dbReference type="SMART" id="SM00360">
    <property type="entry name" value="RRM"/>
    <property type="match status" value="4"/>
</dbReference>
<dbReference type="FunFam" id="1.10.1900.10:FF:000001">
    <property type="entry name" value="Polyadenylate-binding protein"/>
    <property type="match status" value="1"/>
</dbReference>
<dbReference type="FunFam" id="3.30.70.330:FF:000021">
    <property type="entry name" value="Polyadenylate-binding protein"/>
    <property type="match status" value="1"/>
</dbReference>
<comment type="function">
    <text evidence="7">Binds the poly(A) tail of mRNA.</text>
</comment>
<dbReference type="SUPFAM" id="SSF54928">
    <property type="entry name" value="RNA-binding domain, RBD"/>
    <property type="match status" value="2"/>
</dbReference>
<dbReference type="GO" id="GO:0008266">
    <property type="term" value="F:poly(U) RNA binding"/>
    <property type="evidence" value="ECO:0007669"/>
    <property type="project" value="Ensembl"/>
</dbReference>
<feature type="region of interest" description="Disordered" evidence="8">
    <location>
        <begin position="537"/>
        <end position="581"/>
    </location>
</feature>
<comment type="subcellular location">
    <subcellularLocation>
        <location evidence="1 7">Cytoplasm</location>
    </subcellularLocation>
</comment>
<dbReference type="GO" id="GO:0005829">
    <property type="term" value="C:cytosol"/>
    <property type="evidence" value="ECO:0007669"/>
    <property type="project" value="Ensembl"/>
</dbReference>
<keyword evidence="12" id="KW-1185">Reference proteome</keyword>
<dbReference type="Ensembl" id="ENSCJPT00005008508.1">
    <property type="protein sequence ID" value="ENSCJPP00005005195.1"/>
    <property type="gene ID" value="ENSCJPG00005005022.1"/>
</dbReference>
<dbReference type="SMART" id="SM00361">
    <property type="entry name" value="RRM_1"/>
    <property type="match status" value="3"/>
</dbReference>
<evidence type="ECO:0000256" key="7">
    <source>
        <dbReference type="RuleBase" id="RU362004"/>
    </source>
</evidence>
<evidence type="ECO:0000259" key="10">
    <source>
        <dbReference type="PROSITE" id="PS51309"/>
    </source>
</evidence>
<dbReference type="SMART" id="SM00517">
    <property type="entry name" value="PolyA"/>
    <property type="match status" value="1"/>
</dbReference>
<dbReference type="GO" id="GO:0061515">
    <property type="term" value="P:myeloid cell development"/>
    <property type="evidence" value="ECO:0007669"/>
    <property type="project" value="Ensembl"/>
</dbReference>
<dbReference type="GeneTree" id="ENSGT00940000154788"/>
<dbReference type="CDD" id="cd12379">
    <property type="entry name" value="RRM2_I_PABPs"/>
    <property type="match status" value="1"/>
</dbReference>
<dbReference type="CDD" id="cd12378">
    <property type="entry name" value="RRM1_I_PABPs"/>
    <property type="match status" value="1"/>
</dbReference>
<dbReference type="Proteomes" id="UP000694412">
    <property type="component" value="Chromosome 23"/>
</dbReference>
<dbReference type="InterPro" id="IPR034364">
    <property type="entry name" value="PABP_RRM1"/>
</dbReference>
<dbReference type="FunFam" id="3.30.70.330:FF:000042">
    <property type="entry name" value="Polyadenylate-binding protein"/>
    <property type="match status" value="1"/>
</dbReference>
<evidence type="ECO:0000313" key="11">
    <source>
        <dbReference type="Ensembl" id="ENSCJPP00005005195.1"/>
    </source>
</evidence>
<organism evidence="11 12">
    <name type="scientific">Coturnix japonica</name>
    <name type="common">Japanese quail</name>
    <name type="synonym">Coturnix coturnix japonica</name>
    <dbReference type="NCBI Taxonomy" id="93934"/>
    <lineage>
        <taxon>Eukaryota</taxon>
        <taxon>Metazoa</taxon>
        <taxon>Chordata</taxon>
        <taxon>Craniata</taxon>
        <taxon>Vertebrata</taxon>
        <taxon>Euteleostomi</taxon>
        <taxon>Archelosauria</taxon>
        <taxon>Archosauria</taxon>
        <taxon>Dinosauria</taxon>
        <taxon>Saurischia</taxon>
        <taxon>Theropoda</taxon>
        <taxon>Coelurosauria</taxon>
        <taxon>Aves</taxon>
        <taxon>Neognathae</taxon>
        <taxon>Galloanserae</taxon>
        <taxon>Galliformes</taxon>
        <taxon>Phasianidae</taxon>
        <taxon>Perdicinae</taxon>
        <taxon>Coturnix</taxon>
    </lineage>
</organism>
<reference evidence="11" key="1">
    <citation type="submission" date="2015-11" db="EMBL/GenBank/DDBJ databases">
        <authorList>
            <consortium name="International Coturnix japonica Genome Analysis Consortium"/>
            <person name="Warren W."/>
            <person name="Burt D.W."/>
            <person name="Antin P.B."/>
            <person name="Lanford R."/>
            <person name="Gros J."/>
            <person name="Wilson R.K."/>
        </authorList>
    </citation>
    <scope>NUCLEOTIDE SEQUENCE [LARGE SCALE GENOMIC DNA]</scope>
</reference>
<dbReference type="PANTHER" id="PTHR24012">
    <property type="entry name" value="RNA BINDING PROTEIN"/>
    <property type="match status" value="1"/>
</dbReference>
<dbReference type="InterPro" id="IPR002004">
    <property type="entry name" value="PABP_HYD_C"/>
</dbReference>
<evidence type="ECO:0000256" key="2">
    <source>
        <dbReference type="ARBA" id="ARBA00008557"/>
    </source>
</evidence>
<dbReference type="SUPFAM" id="SSF63570">
    <property type="entry name" value="PABC (PABP) domain"/>
    <property type="match status" value="1"/>
</dbReference>
<dbReference type="GO" id="GO:0005634">
    <property type="term" value="C:nucleus"/>
    <property type="evidence" value="ECO:0007669"/>
    <property type="project" value="Ensembl"/>
</dbReference>
<dbReference type="Pfam" id="PF00658">
    <property type="entry name" value="MLLE"/>
    <property type="match status" value="1"/>
</dbReference>
<proteinExistence type="inferred from homology"/>
<dbReference type="FunFam" id="3.30.70.330:FF:000003">
    <property type="entry name" value="Polyadenylate-binding protein"/>
    <property type="match status" value="1"/>
</dbReference>
<evidence type="ECO:0000256" key="1">
    <source>
        <dbReference type="ARBA" id="ARBA00004496"/>
    </source>
</evidence>
<feature type="domain" description="RRM" evidence="9">
    <location>
        <begin position="113"/>
        <end position="191"/>
    </location>
</feature>
<dbReference type="NCBIfam" id="TIGR01628">
    <property type="entry name" value="PABP-1234"/>
    <property type="match status" value="1"/>
</dbReference>
<reference evidence="11" key="3">
    <citation type="submission" date="2025-09" db="UniProtKB">
        <authorList>
            <consortium name="Ensembl"/>
        </authorList>
    </citation>
    <scope>IDENTIFICATION</scope>
</reference>
<dbReference type="GO" id="GO:1990904">
    <property type="term" value="C:ribonucleoprotein complex"/>
    <property type="evidence" value="ECO:0007669"/>
    <property type="project" value="Ensembl"/>
</dbReference>
<evidence type="ECO:0000256" key="8">
    <source>
        <dbReference type="SAM" id="MobiDB-lite"/>
    </source>
</evidence>
<feature type="domain" description="RRM" evidence="9">
    <location>
        <begin position="201"/>
        <end position="277"/>
    </location>
</feature>
<dbReference type="InterPro" id="IPR006515">
    <property type="entry name" value="PABP_1234"/>
</dbReference>
<gene>
    <name evidence="11" type="primary">PABPC4</name>
</gene>
<dbReference type="InterPro" id="IPR045305">
    <property type="entry name" value="RRM2_I_PABPs"/>
</dbReference>
<dbReference type="CDD" id="cd12380">
    <property type="entry name" value="RRM3_I_PABPs"/>
    <property type="match status" value="1"/>
</dbReference>
<dbReference type="GO" id="GO:0043488">
    <property type="term" value="P:regulation of mRNA stability"/>
    <property type="evidence" value="ECO:0007669"/>
    <property type="project" value="Ensembl"/>
</dbReference>
<evidence type="ECO:0000256" key="3">
    <source>
        <dbReference type="ARBA" id="ARBA00022490"/>
    </source>
</evidence>
<name>A0A8C2T1M5_COTJA</name>
<evidence type="ECO:0000256" key="4">
    <source>
        <dbReference type="ARBA" id="ARBA00022737"/>
    </source>
</evidence>
<dbReference type="CDD" id="cd12381">
    <property type="entry name" value="RRM4_I_PABPs"/>
    <property type="match status" value="1"/>
</dbReference>
<dbReference type="InterPro" id="IPR003954">
    <property type="entry name" value="RRM_euk-type"/>
</dbReference>
<feature type="domain" description="RRM" evidence="9">
    <location>
        <begin position="396"/>
        <end position="472"/>
    </location>
</feature>
<keyword evidence="5 6" id="KW-0694">RNA-binding</keyword>
<keyword evidence="4" id="KW-0677">Repeat</keyword>
<dbReference type="InterPro" id="IPR036053">
    <property type="entry name" value="PABP-dom"/>
</dbReference>
<feature type="region of interest" description="Disordered" evidence="8">
    <location>
        <begin position="1"/>
        <end position="79"/>
    </location>
</feature>
<accession>A0A8C2T1M5</accession>
<dbReference type="InterPro" id="IPR012677">
    <property type="entry name" value="Nucleotide-bd_a/b_plait_sf"/>
</dbReference>
<sequence>MLSPSRCRFPVRSVPPCLGAVPPPSAGPSRSGAAPIRTPRSRSSQPQGGAVADVAPQGPLPPSRRTRPRTDRAGYKGQRGVSRPFCARRAAAHAPSTPSGPGMNAAGGSYPMASLYVGDLHPDVTEAMLYEKFSPAGPILSIRVCRDMITRRSLGYAYVNFQQPADAERALDTMNFDVIKGKPIRIMWSQRDPSLRKSGVGNVFIKNLDKSIDNKALYDTFSAFGNILSCKVVCDENGSKGYAFVHFETQDAADRAIEKMNGMLLNDRKVFVGRFKSRKEREAELGAKAKEFTNVYIKNFGDDMDDERLKELFSKYGKTLSVKVMTDPTGKSKGFGFVSFEKHEDANKAVEEMNGKDINGKMVFVGRAQKKVERQAELKRRFEQLKQERISRYQGVNLYIKNLDDTIDDEKLRKEFSPFGSITSAKVMLEGGRSKGFGFVCFSSPEEATKAVTEMNGRIVGSKPLYVALAQRKEERKAHLTNQYMQRIAGMRALPANTIINQFQPAAGGYFMPAVPQAQSRPTYYAPNQMAQMRPNPRWQQGGRPQGFQGMPNAMRQSGPRPALRHLAPAGTAPASRGLPVSAQRVGVTTAGQNLAPRPPVAAPAPRAVPPYKYASSVRSPHPPVQPLQAPQPAVHVQGQEPLTASMLAAAPPQEQKQMLGERLFPLIQAMHPSLAGKITGMLLEIDNSELLHMLESPESLRSKVEEAVAVLQAHQAKKEAAQKVGVVAATS</sequence>
<dbReference type="GO" id="GO:0010494">
    <property type="term" value="C:cytoplasmic stress granule"/>
    <property type="evidence" value="ECO:0007669"/>
    <property type="project" value="Ensembl"/>
</dbReference>
<comment type="similarity">
    <text evidence="2 7">Belongs to the polyadenylate-binding protein type-1 family.</text>
</comment>
<dbReference type="Gene3D" id="3.30.70.330">
    <property type="match status" value="4"/>
</dbReference>
<dbReference type="GO" id="GO:0003729">
    <property type="term" value="F:mRNA binding"/>
    <property type="evidence" value="ECO:0007669"/>
    <property type="project" value="Ensembl"/>
</dbReference>
<evidence type="ECO:0000313" key="12">
    <source>
        <dbReference type="Proteomes" id="UP000694412"/>
    </source>
</evidence>
<keyword evidence="3 7" id="KW-0963">Cytoplasm</keyword>
<dbReference type="PROSITE" id="PS50102">
    <property type="entry name" value="RRM"/>
    <property type="match status" value="4"/>
</dbReference>
<evidence type="ECO:0000259" key="9">
    <source>
        <dbReference type="PROSITE" id="PS50102"/>
    </source>
</evidence>
<dbReference type="Gene3D" id="1.10.1900.10">
    <property type="entry name" value="c-terminal domain of poly(a) binding protein"/>
    <property type="match status" value="1"/>
</dbReference>
<dbReference type="Pfam" id="PF00076">
    <property type="entry name" value="RRM_1"/>
    <property type="match status" value="4"/>
</dbReference>
<reference evidence="11" key="2">
    <citation type="submission" date="2025-08" db="UniProtKB">
        <authorList>
            <consortium name="Ensembl"/>
        </authorList>
    </citation>
    <scope>IDENTIFICATION</scope>
</reference>
<dbReference type="AlphaFoldDB" id="A0A8C2T1M5"/>
<dbReference type="InterPro" id="IPR035979">
    <property type="entry name" value="RBD_domain_sf"/>
</dbReference>
<dbReference type="PROSITE" id="PS51309">
    <property type="entry name" value="PABC"/>
    <property type="match status" value="1"/>
</dbReference>
<dbReference type="FunFam" id="3.30.70.330:FF:000154">
    <property type="entry name" value="Polyadenylate-binding protein"/>
    <property type="match status" value="1"/>
</dbReference>
<evidence type="ECO:0000256" key="6">
    <source>
        <dbReference type="PROSITE-ProRule" id="PRU00176"/>
    </source>
</evidence>
<dbReference type="GO" id="GO:0008143">
    <property type="term" value="F:poly(A) binding"/>
    <property type="evidence" value="ECO:0007669"/>
    <property type="project" value="Ensembl"/>
</dbReference>
<dbReference type="InterPro" id="IPR000504">
    <property type="entry name" value="RRM_dom"/>
</dbReference>
<evidence type="ECO:0000256" key="5">
    <source>
        <dbReference type="ARBA" id="ARBA00022884"/>
    </source>
</evidence>
<feature type="domain" description="RRM" evidence="9">
    <location>
        <begin position="293"/>
        <end position="370"/>
    </location>
</feature>
<protein>
    <recommendedName>
        <fullName evidence="7">Polyadenylate-binding protein</fullName>
        <shortName evidence="7">PABP</shortName>
    </recommendedName>
</protein>